<sequence>MWLSKIRMAVNDGAFREKCGMGVEQFERTAPVESDRLDIDFLSDEFLKTPWPHLQKLAAKAPVFWSETQQAWILTRHADVKIAHTDSRFSARRADMLMGMLSKGIPDVEERYPIGCKYARLQFAFFDGTEHRRIRNLMVKAFSKSVIETFRLHAQQLIEDFLDQAEATREFDFVKLIAERLPCSMVQRVLGVRSGDTEAFFRAATAMQTVLSGGARTTEEMEEFEHAATYLRDTFSTLIEEREANPTGDLLSQLVQARDVDDRLNHDELLAACFSILDAGSETTAHMLGVGLLEICNRPDLQSLLRDQPEATPQLVDELMRYPGLVRLMHRVAAEDFEYGGQLIRKNDVVYMMLAAANVDVDVYENPLQIDPKRKIRETMAFGYGAHHCIGHLLAKMELQEFFTRAFQRFEIKVLEAAPPLVRLAMFRGYQRLPVKFVPRVPTTGTGQFSSQTG</sequence>
<keyword evidence="10" id="KW-1185">Reference proteome</keyword>
<dbReference type="Pfam" id="PF00067">
    <property type="entry name" value="p450"/>
    <property type="match status" value="1"/>
</dbReference>
<dbReference type="InterPro" id="IPR001128">
    <property type="entry name" value="Cyt_P450"/>
</dbReference>
<dbReference type="FunFam" id="1.10.630.10:FF:000018">
    <property type="entry name" value="Cytochrome P450 monooxygenase"/>
    <property type="match status" value="1"/>
</dbReference>
<organism evidence="9 10">
    <name type="scientific">Novosphingobium colocasiae</name>
    <dbReference type="NCBI Taxonomy" id="1256513"/>
    <lineage>
        <taxon>Bacteria</taxon>
        <taxon>Pseudomonadati</taxon>
        <taxon>Pseudomonadota</taxon>
        <taxon>Alphaproteobacteria</taxon>
        <taxon>Sphingomonadales</taxon>
        <taxon>Sphingomonadaceae</taxon>
        <taxon>Novosphingobium</taxon>
    </lineage>
</organism>
<dbReference type="GO" id="GO:0004497">
    <property type="term" value="F:monooxygenase activity"/>
    <property type="evidence" value="ECO:0007669"/>
    <property type="project" value="UniProtKB-KW"/>
</dbReference>
<dbReference type="PANTHER" id="PTHR46696">
    <property type="entry name" value="P450, PUTATIVE (EUROFUNG)-RELATED"/>
    <property type="match status" value="1"/>
</dbReference>
<dbReference type="GO" id="GO:0005506">
    <property type="term" value="F:iron ion binding"/>
    <property type="evidence" value="ECO:0007669"/>
    <property type="project" value="InterPro"/>
</dbReference>
<dbReference type="InterPro" id="IPR002397">
    <property type="entry name" value="Cyt_P450_B"/>
</dbReference>
<evidence type="ECO:0000256" key="5">
    <source>
        <dbReference type="ARBA" id="ARBA00023004"/>
    </source>
</evidence>
<dbReference type="SUPFAM" id="SSF48264">
    <property type="entry name" value="Cytochrome P450"/>
    <property type="match status" value="1"/>
</dbReference>
<proteinExistence type="inferred from homology"/>
<keyword evidence="2 8" id="KW-0349">Heme</keyword>
<comment type="similarity">
    <text evidence="1 8">Belongs to the cytochrome P450 family.</text>
</comment>
<dbReference type="PROSITE" id="PS00086">
    <property type="entry name" value="CYTOCHROME_P450"/>
    <property type="match status" value="1"/>
</dbReference>
<dbReference type="InterPro" id="IPR017972">
    <property type="entry name" value="Cyt_P450_CS"/>
</dbReference>
<protein>
    <submittedName>
        <fullName evidence="9">Cytochrome P450</fullName>
    </submittedName>
</protein>
<dbReference type="RefSeq" id="WP_189622494.1">
    <property type="nucleotide sequence ID" value="NZ_BMZA01000028.1"/>
</dbReference>
<dbReference type="GO" id="GO:0016705">
    <property type="term" value="F:oxidoreductase activity, acting on paired donors, with incorporation or reduction of molecular oxygen"/>
    <property type="evidence" value="ECO:0007669"/>
    <property type="project" value="InterPro"/>
</dbReference>
<reference evidence="9" key="1">
    <citation type="journal article" date="2014" name="Int. J. Syst. Evol. Microbiol.">
        <title>Complete genome sequence of Corynebacterium casei LMG S-19264T (=DSM 44701T), isolated from a smear-ripened cheese.</title>
        <authorList>
            <consortium name="US DOE Joint Genome Institute (JGI-PGF)"/>
            <person name="Walter F."/>
            <person name="Albersmeier A."/>
            <person name="Kalinowski J."/>
            <person name="Ruckert C."/>
        </authorList>
    </citation>
    <scope>NUCLEOTIDE SEQUENCE</scope>
    <source>
        <strain evidence="9">KCTC 32255</strain>
    </source>
</reference>
<evidence type="ECO:0000256" key="2">
    <source>
        <dbReference type="ARBA" id="ARBA00022617"/>
    </source>
</evidence>
<evidence type="ECO:0000256" key="6">
    <source>
        <dbReference type="ARBA" id="ARBA00023033"/>
    </source>
</evidence>
<evidence type="ECO:0000313" key="10">
    <source>
        <dbReference type="Proteomes" id="UP000648075"/>
    </source>
</evidence>
<comment type="function">
    <text evidence="7">Cytochromes P450 are a group of heme-thiolate monooxygenases. They oxidize a variety of structurally unrelated compounds, including steroids, fatty acids, and xenobiotics.</text>
</comment>
<dbReference type="PRINTS" id="PR00359">
    <property type="entry name" value="BP450"/>
</dbReference>
<evidence type="ECO:0000256" key="3">
    <source>
        <dbReference type="ARBA" id="ARBA00022723"/>
    </source>
</evidence>
<keyword evidence="6 8" id="KW-0503">Monooxygenase</keyword>
<dbReference type="GO" id="GO:0020037">
    <property type="term" value="F:heme binding"/>
    <property type="evidence" value="ECO:0007669"/>
    <property type="project" value="InterPro"/>
</dbReference>
<keyword evidence="5 8" id="KW-0408">Iron</keyword>
<dbReference type="InterPro" id="IPR036396">
    <property type="entry name" value="Cyt_P450_sf"/>
</dbReference>
<accession>A0A918PP90</accession>
<evidence type="ECO:0000256" key="4">
    <source>
        <dbReference type="ARBA" id="ARBA00023002"/>
    </source>
</evidence>
<dbReference type="Gene3D" id="1.10.630.10">
    <property type="entry name" value="Cytochrome P450"/>
    <property type="match status" value="1"/>
</dbReference>
<dbReference type="Proteomes" id="UP000648075">
    <property type="component" value="Unassembled WGS sequence"/>
</dbReference>
<evidence type="ECO:0000256" key="8">
    <source>
        <dbReference type="RuleBase" id="RU000461"/>
    </source>
</evidence>
<keyword evidence="4 8" id="KW-0560">Oxidoreductase</keyword>
<evidence type="ECO:0000256" key="1">
    <source>
        <dbReference type="ARBA" id="ARBA00010617"/>
    </source>
</evidence>
<gene>
    <name evidence="9" type="ORF">GCM10011614_34100</name>
</gene>
<evidence type="ECO:0000256" key="7">
    <source>
        <dbReference type="ARBA" id="ARBA00043906"/>
    </source>
</evidence>
<keyword evidence="3 8" id="KW-0479">Metal-binding</keyword>
<evidence type="ECO:0000313" key="9">
    <source>
        <dbReference type="EMBL" id="GGZ16514.1"/>
    </source>
</evidence>
<reference evidence="9" key="2">
    <citation type="submission" date="2020-09" db="EMBL/GenBank/DDBJ databases">
        <authorList>
            <person name="Sun Q."/>
            <person name="Kim S."/>
        </authorList>
    </citation>
    <scope>NUCLEOTIDE SEQUENCE</scope>
    <source>
        <strain evidence="9">KCTC 32255</strain>
    </source>
</reference>
<name>A0A918PP90_9SPHN</name>
<dbReference type="PANTHER" id="PTHR46696:SF1">
    <property type="entry name" value="CYTOCHROME P450 YJIB-RELATED"/>
    <property type="match status" value="1"/>
</dbReference>
<dbReference type="EMBL" id="BMZA01000028">
    <property type="protein sequence ID" value="GGZ16514.1"/>
    <property type="molecule type" value="Genomic_DNA"/>
</dbReference>
<comment type="caution">
    <text evidence="9">The sequence shown here is derived from an EMBL/GenBank/DDBJ whole genome shotgun (WGS) entry which is preliminary data.</text>
</comment>
<dbReference type="AlphaFoldDB" id="A0A918PP90"/>